<keyword evidence="2" id="KW-1185">Reference proteome</keyword>
<dbReference type="SUPFAM" id="SSF56300">
    <property type="entry name" value="Metallo-dependent phosphatases"/>
    <property type="match status" value="1"/>
</dbReference>
<evidence type="ECO:0000313" key="2">
    <source>
        <dbReference type="Proteomes" id="UP000614272"/>
    </source>
</evidence>
<evidence type="ECO:0008006" key="3">
    <source>
        <dbReference type="Google" id="ProtNLM"/>
    </source>
</evidence>
<dbReference type="RefSeq" id="WP_099036056.1">
    <property type="nucleotide sequence ID" value="NZ_BMGJ01000018.1"/>
</dbReference>
<dbReference type="EMBL" id="BMGJ01000018">
    <property type="protein sequence ID" value="GGD76602.1"/>
    <property type="molecule type" value="Genomic_DNA"/>
</dbReference>
<dbReference type="InterPro" id="IPR038607">
    <property type="entry name" value="PhoD-like_sf"/>
</dbReference>
<evidence type="ECO:0000313" key="1">
    <source>
        <dbReference type="EMBL" id="GGD76602.1"/>
    </source>
</evidence>
<dbReference type="Proteomes" id="UP000614272">
    <property type="component" value="Unassembled WGS sequence"/>
</dbReference>
<dbReference type="PANTHER" id="PTHR37031:SF2">
    <property type="entry name" value="PHOD-LIKE PHOSPHATASE METALLOPHOSPHATASE DOMAIN-CONTAINING PROTEIN"/>
    <property type="match status" value="1"/>
</dbReference>
<name>A0ABQ1RNZ3_9ALTE</name>
<organism evidence="1 2">
    <name type="scientific">Lacimicrobium alkaliphilum</name>
    <dbReference type="NCBI Taxonomy" id="1526571"/>
    <lineage>
        <taxon>Bacteria</taxon>
        <taxon>Pseudomonadati</taxon>
        <taxon>Pseudomonadota</taxon>
        <taxon>Gammaproteobacteria</taxon>
        <taxon>Alteromonadales</taxon>
        <taxon>Alteromonadaceae</taxon>
        <taxon>Lacimicrobium</taxon>
    </lineage>
</organism>
<gene>
    <name evidence="1" type="ORF">GCM10011357_34530</name>
</gene>
<comment type="caution">
    <text evidence="1">The sequence shown here is derived from an EMBL/GenBank/DDBJ whole genome shotgun (WGS) entry which is preliminary data.</text>
</comment>
<dbReference type="InterPro" id="IPR029052">
    <property type="entry name" value="Metallo-depent_PP-like"/>
</dbReference>
<dbReference type="PANTHER" id="PTHR37031">
    <property type="entry name" value="METALLOPHOSPHATASE BINDING DOMAIN PROTEIN"/>
    <property type="match status" value="1"/>
</dbReference>
<dbReference type="InterPro" id="IPR018946">
    <property type="entry name" value="PhoD-like_MPP"/>
</dbReference>
<proteinExistence type="predicted"/>
<reference evidence="2" key="1">
    <citation type="journal article" date="2019" name="Int. J. Syst. Evol. Microbiol.">
        <title>The Global Catalogue of Microorganisms (GCM) 10K type strain sequencing project: providing services to taxonomists for standard genome sequencing and annotation.</title>
        <authorList>
            <consortium name="The Broad Institute Genomics Platform"/>
            <consortium name="The Broad Institute Genome Sequencing Center for Infectious Disease"/>
            <person name="Wu L."/>
            <person name="Ma J."/>
        </authorList>
    </citation>
    <scope>NUCLEOTIDE SEQUENCE [LARGE SCALE GENOMIC DNA]</scope>
    <source>
        <strain evidence="2">CGMCC 1.12923</strain>
    </source>
</reference>
<sequence length="626" mass="72178">MNKNNPEILAGPIVRHSSPTELNFWLVTDAACEIELQLFSDHTQCLLQKVLVEDGQEHQQIRLGHHCVMHLLKFKPDHPLPENTLIQYDLLLGQKKSPISKRVEGLCYPNQSRPGFVLSSRIDNLLHGSCRKPHHPSEDGLLQVDKVLEDTQTTPGHRPALLMLSGDQVYADDVSGPMLVAIHQLIEKLGLFDEHWQGTQTSCSQQLFKDANCYYQRDALLPADKVSQKMLERLFVGARKPIFTASGAHNHLITFSEMLAMYLLVWSPECWQWIDLEAGEQRIPLKHRARYRQEMAVIKKFGANLKQIRRALAHIPSYMIFDDHDVTDDWNLSRSWEESAYGHPFSKRIIGNALLAYFLCQGWGNKPENYTELLTQTLPHFTKQGIEEHDQLVDVLLDWELWHYHLDTKPKLIVLDTRTHRWRSESKAAKPSGLMDWESLTELQQQLIGEDAVIMVSPAPVFGVKLIEVVQRIFTFFGKALLVDAENWMAHPGAANVLLNIFRHHKTPPHFVILSGDVHYSFVYNVTLRFRKHSPEILQITASGIKNTFPEGLLRWFDRINRWLFASRSPLNYFTKRRRMLVKRRQPENTDGVLLNQSGIGQVLLNEDYEKIRVRILSSKGTIEFK</sequence>
<dbReference type="CDD" id="cd07389">
    <property type="entry name" value="MPP_PhoD"/>
    <property type="match status" value="1"/>
</dbReference>
<accession>A0ABQ1RNZ3</accession>
<protein>
    <recommendedName>
        <fullName evidence="3">Isoleucyl-tRNA synthetase</fullName>
    </recommendedName>
</protein>
<dbReference type="Gene3D" id="3.60.21.70">
    <property type="entry name" value="PhoD-like phosphatase"/>
    <property type="match status" value="1"/>
</dbReference>